<dbReference type="GO" id="GO:0005737">
    <property type="term" value="C:cytoplasm"/>
    <property type="evidence" value="ECO:0007669"/>
    <property type="project" value="TreeGrafter"/>
</dbReference>
<comment type="function">
    <text evidence="4">Regulatory subunit of the dimeric UBA3-ULA1 E1 enzyme.</text>
</comment>
<dbReference type="VEuPathDB" id="FungiDB:Malapachy_1472"/>
<dbReference type="SUPFAM" id="SSF69572">
    <property type="entry name" value="Activating enzymes of the ubiquitin-like proteins"/>
    <property type="match status" value="1"/>
</dbReference>
<dbReference type="PROSITE" id="PS50802">
    <property type="entry name" value="OTU"/>
    <property type="match status" value="1"/>
</dbReference>
<sequence>MASQPDRHTQRYDRQLRVWNKAGQEALEHAHVLVVGASALTSHILKNLVLPGLGTCTIWDDAVVTPDDAHSNFFLEPSSIGKPYASELARLLGELNPATRMLSCIEAPTSLLSRDKSFLASLSLLVCVRQPRAMAENLADIAWNVSPSIPVLATWTSGFQGLVCVSLGELGIVETHPESLMDLRLTRPFPALEAYASDYTADTHDTLAQSHIPYVVLLLQALAAWKKDHAGAYPTSSERRAFISHVEAFRTPGADTENVDEALAALAQHVWRPIQSSAVPADVTALMDDWRCRQLSPTTSPFWLLVAALQAFVAQEGVLPLPGTLPDMKATSSDYVSLQAVYATKAREDVALFESLLDHVLTRAQTTREEAGLDAHTVKTFVKHAAVLQLIRGRRLRLQRTEPNIGALTAAFADPVNPVTAQYYVAFLAADDFYMAMQRYPGQAPGTVETDAATLLSYAKTYASRLDLALSDADWDRVQVATQEIARGAWSDTPSTAALVGGLVAQEVIKILTVQYLPLDNTCVYDGVSAALGSFRL</sequence>
<dbReference type="Proteomes" id="UP000037751">
    <property type="component" value="Unassembled WGS sequence"/>
</dbReference>
<dbReference type="Gene3D" id="3.40.50.720">
    <property type="entry name" value="NAD(P)-binding Rossmann-like Domain"/>
    <property type="match status" value="2"/>
</dbReference>
<comment type="caution">
    <text evidence="6">The sequence shown here is derived from an EMBL/GenBank/DDBJ whole genome shotgun (WGS) entry which is preliminary data.</text>
</comment>
<comment type="similarity">
    <text evidence="2 4">Belongs to the ubiquitin-activating E1 family. ULA1 subfamily.</text>
</comment>
<gene>
    <name evidence="6" type="ORF">Malapachy_1472</name>
</gene>
<dbReference type="RefSeq" id="XP_017990920.1">
    <property type="nucleotide sequence ID" value="XM_018135976.1"/>
</dbReference>
<keyword evidence="3 4" id="KW-0833">Ubl conjugation pathway</keyword>
<evidence type="ECO:0000256" key="4">
    <source>
        <dbReference type="PIRNR" id="PIRNR039099"/>
    </source>
</evidence>
<dbReference type="GO" id="GO:0019781">
    <property type="term" value="F:NEDD8 activating enzyme activity"/>
    <property type="evidence" value="ECO:0007669"/>
    <property type="project" value="UniProtKB-UniRule"/>
</dbReference>
<dbReference type="Pfam" id="PF00899">
    <property type="entry name" value="ThiF"/>
    <property type="match status" value="1"/>
</dbReference>
<protein>
    <recommendedName>
        <fullName evidence="4">NEDD8-activating enzyme E1 regulatory subunit</fullName>
    </recommendedName>
</protein>
<keyword evidence="7" id="KW-1185">Reference proteome</keyword>
<dbReference type="AlphaFoldDB" id="A0A0M8MKB8"/>
<accession>A0A0M8MKB8</accession>
<dbReference type="GeneID" id="28727851"/>
<dbReference type="InterPro" id="IPR035985">
    <property type="entry name" value="Ubiquitin-activating_enz"/>
</dbReference>
<evidence type="ECO:0000256" key="3">
    <source>
        <dbReference type="ARBA" id="ARBA00022786"/>
    </source>
</evidence>
<dbReference type="InterPro" id="IPR030667">
    <property type="entry name" value="APP-BP1"/>
</dbReference>
<evidence type="ECO:0000256" key="2">
    <source>
        <dbReference type="ARBA" id="ARBA00006868"/>
    </source>
</evidence>
<dbReference type="UniPathway" id="UPA00885"/>
<reference evidence="6 7" key="1">
    <citation type="submission" date="2015-07" db="EMBL/GenBank/DDBJ databases">
        <title>Draft Genome Sequence of Malassezia furfur CBS1878 and Malassezia pachydermatis CBS1879.</title>
        <authorList>
            <person name="Triana S."/>
            <person name="Ohm R."/>
            <person name="Gonzalez A."/>
            <person name="DeCock H."/>
            <person name="Restrepo S."/>
            <person name="Celis A."/>
        </authorList>
    </citation>
    <scope>NUCLEOTIDE SEQUENCE [LARGE SCALE GENOMIC DNA]</scope>
    <source>
        <strain evidence="6 7">CBS 1879</strain>
    </source>
</reference>
<dbReference type="InterPro" id="IPR045886">
    <property type="entry name" value="ThiF/MoeB/HesA"/>
</dbReference>
<dbReference type="OrthoDB" id="1708823at2759"/>
<dbReference type="EMBL" id="LGAV01000007">
    <property type="protein sequence ID" value="KOS13288.1"/>
    <property type="molecule type" value="Genomic_DNA"/>
</dbReference>
<dbReference type="PANTHER" id="PTHR10953">
    <property type="entry name" value="UBIQUITIN-ACTIVATING ENZYME E1"/>
    <property type="match status" value="1"/>
</dbReference>
<proteinExistence type="inferred from homology"/>
<organism evidence="6 7">
    <name type="scientific">Malassezia pachydermatis</name>
    <dbReference type="NCBI Taxonomy" id="77020"/>
    <lineage>
        <taxon>Eukaryota</taxon>
        <taxon>Fungi</taxon>
        <taxon>Dikarya</taxon>
        <taxon>Basidiomycota</taxon>
        <taxon>Ustilaginomycotina</taxon>
        <taxon>Malasseziomycetes</taxon>
        <taxon>Malasseziales</taxon>
        <taxon>Malasseziaceae</taxon>
        <taxon>Malassezia</taxon>
    </lineage>
</organism>
<feature type="domain" description="OTU" evidence="5">
    <location>
        <begin position="512"/>
        <end position="537"/>
    </location>
</feature>
<dbReference type="GO" id="GO:0045116">
    <property type="term" value="P:protein neddylation"/>
    <property type="evidence" value="ECO:0007669"/>
    <property type="project" value="UniProtKB-UniRule"/>
</dbReference>
<dbReference type="PANTHER" id="PTHR10953:SF29">
    <property type="entry name" value="NEDD8-ACTIVATING ENZYME E1 REGULATORY SUBUNIT"/>
    <property type="match status" value="1"/>
</dbReference>
<evidence type="ECO:0000313" key="7">
    <source>
        <dbReference type="Proteomes" id="UP000037751"/>
    </source>
</evidence>
<name>A0A0M8MKB8_9BASI</name>
<dbReference type="InterPro" id="IPR003323">
    <property type="entry name" value="OTU_dom"/>
</dbReference>
<evidence type="ECO:0000256" key="1">
    <source>
        <dbReference type="ARBA" id="ARBA00005032"/>
    </source>
</evidence>
<evidence type="ECO:0000259" key="5">
    <source>
        <dbReference type="PROSITE" id="PS50802"/>
    </source>
</evidence>
<comment type="pathway">
    <text evidence="1 4">Protein modification; protein neddylation.</text>
</comment>
<dbReference type="InterPro" id="IPR000594">
    <property type="entry name" value="ThiF_NAD_FAD-bd"/>
</dbReference>
<evidence type="ECO:0000313" key="6">
    <source>
        <dbReference type="EMBL" id="KOS13288.1"/>
    </source>
</evidence>
<dbReference type="STRING" id="77020.A0A0M8MKB8"/>
<dbReference type="PIRSF" id="PIRSF039099">
    <property type="entry name" value="APP-BP1"/>
    <property type="match status" value="1"/>
</dbReference>